<sequence length="210" mass="23012">MSDIEMDGPKYRIGYDRLSPESQEQLKLAFEDGRVAGKDFKDIRSDLAGSAPPSGARKFATQKAIRNCISKYDISALQSCNERDGVEGLEGLSMIPDALKQAVFETLRTGERVDVTKEGPPAAKPKKARVKKPKVEDQDSSLGDAPKPTRYRKKHPIKEVEASSDSEPEYVPKKSKSRSVPNEEPVEPVEPAVARIEAMAAAIRNNAAFA</sequence>
<proteinExistence type="predicted"/>
<comment type="caution">
    <text evidence="2">The sequence shown here is derived from an EMBL/GenBank/DDBJ whole genome shotgun (WGS) entry which is preliminary data.</text>
</comment>
<gene>
    <name evidence="2" type="ORF">N0V87_008396</name>
</gene>
<evidence type="ECO:0000313" key="3">
    <source>
        <dbReference type="Proteomes" id="UP001140562"/>
    </source>
</evidence>
<accession>A0A9W9BWX4</accession>
<protein>
    <submittedName>
        <fullName evidence="2">Uncharacterized protein</fullName>
    </submittedName>
</protein>
<dbReference type="OrthoDB" id="429950at2759"/>
<name>A0A9W9BWX4_9PLEO</name>
<dbReference type="EMBL" id="JAPEUV010000119">
    <property type="protein sequence ID" value="KAJ4332400.1"/>
    <property type="molecule type" value="Genomic_DNA"/>
</dbReference>
<feature type="region of interest" description="Disordered" evidence="1">
    <location>
        <begin position="108"/>
        <end position="188"/>
    </location>
</feature>
<organism evidence="2 3">
    <name type="scientific">Didymella glomerata</name>
    <dbReference type="NCBI Taxonomy" id="749621"/>
    <lineage>
        <taxon>Eukaryota</taxon>
        <taxon>Fungi</taxon>
        <taxon>Dikarya</taxon>
        <taxon>Ascomycota</taxon>
        <taxon>Pezizomycotina</taxon>
        <taxon>Dothideomycetes</taxon>
        <taxon>Pleosporomycetidae</taxon>
        <taxon>Pleosporales</taxon>
        <taxon>Pleosporineae</taxon>
        <taxon>Didymellaceae</taxon>
        <taxon>Didymella</taxon>
    </lineage>
</organism>
<dbReference type="AlphaFoldDB" id="A0A9W9BWX4"/>
<keyword evidence="3" id="KW-1185">Reference proteome</keyword>
<evidence type="ECO:0000256" key="1">
    <source>
        <dbReference type="SAM" id="MobiDB-lite"/>
    </source>
</evidence>
<dbReference type="Proteomes" id="UP001140562">
    <property type="component" value="Unassembled WGS sequence"/>
</dbReference>
<feature type="compositionally biased region" description="Basic and acidic residues" evidence="1">
    <location>
        <begin position="108"/>
        <end position="117"/>
    </location>
</feature>
<reference evidence="2" key="1">
    <citation type="submission" date="2022-10" db="EMBL/GenBank/DDBJ databases">
        <title>Tapping the CABI collections for fungal endophytes: first genome assemblies for Collariella, Neodidymelliopsis, Ascochyta clinopodiicola, Didymella pomorum, Didymosphaeria variabile, Neocosmospora piperis and Neocucurbitaria cava.</title>
        <authorList>
            <person name="Hill R."/>
        </authorList>
    </citation>
    <scope>NUCLEOTIDE SEQUENCE</scope>
    <source>
        <strain evidence="2">IMI 360193</strain>
    </source>
</reference>
<evidence type="ECO:0000313" key="2">
    <source>
        <dbReference type="EMBL" id="KAJ4332400.1"/>
    </source>
</evidence>